<dbReference type="Proteomes" id="UP000189738">
    <property type="component" value="Chromosome"/>
</dbReference>
<feature type="domain" description="Peptidase M12A" evidence="7">
    <location>
        <begin position="113"/>
        <end position="316"/>
    </location>
</feature>
<evidence type="ECO:0000256" key="3">
    <source>
        <dbReference type="ARBA" id="ARBA00022801"/>
    </source>
</evidence>
<evidence type="ECO:0000313" key="10">
    <source>
        <dbReference type="Proteomes" id="UP000189738"/>
    </source>
</evidence>
<accession>A0A1T3D3N5</accession>
<dbReference type="EMBL" id="CP014339">
    <property type="protein sequence ID" value="AQX51721.1"/>
    <property type="molecule type" value="Genomic_DNA"/>
</dbReference>
<evidence type="ECO:0000313" key="8">
    <source>
        <dbReference type="EMBL" id="AQX51721.1"/>
    </source>
</evidence>
<dbReference type="PROSITE" id="PS51864">
    <property type="entry name" value="ASTACIN"/>
    <property type="match status" value="1"/>
</dbReference>
<dbReference type="GO" id="GO:0004222">
    <property type="term" value="F:metalloendopeptidase activity"/>
    <property type="evidence" value="ECO:0007669"/>
    <property type="project" value="UniProtKB-UniRule"/>
</dbReference>
<dbReference type="AlphaFoldDB" id="A0A1T3D3N5"/>
<reference evidence="8 10" key="1">
    <citation type="submission" date="2016-02" db="EMBL/GenBank/DDBJ databases">
        <authorList>
            <person name="Nicholson A.C."/>
            <person name="Humrighouse B.W."/>
            <person name="Loparev V."/>
            <person name="Emery B."/>
            <person name="Graziano J."/>
            <person name="McQuiston J.R."/>
        </authorList>
    </citation>
    <scope>NUCLEOTIDE SEQUENCE [LARGE SCALE GENOMIC DNA]</scope>
    <source>
        <strain evidence="8 10">E6809</strain>
    </source>
</reference>
<keyword evidence="4 6" id="KW-0862">Zinc</keyword>
<feature type="binding site" evidence="6">
    <location>
        <position position="222"/>
    </location>
    <ligand>
        <name>Zn(2+)</name>
        <dbReference type="ChEBI" id="CHEBI:29105"/>
        <note>catalytic</note>
    </ligand>
</feature>
<dbReference type="Pfam" id="PF01400">
    <property type="entry name" value="Astacin"/>
    <property type="match status" value="1"/>
</dbReference>
<keyword evidence="1 6" id="KW-0645">Protease</keyword>
<dbReference type="InterPro" id="IPR001506">
    <property type="entry name" value="Peptidase_M12A"/>
</dbReference>
<dbReference type="RefSeq" id="WP_078413253.1">
    <property type="nucleotide sequence ID" value="NZ_CP014339.1"/>
</dbReference>
<keyword evidence="3 6" id="KW-0378">Hydrolase</keyword>
<dbReference type="GO" id="GO:0008270">
    <property type="term" value="F:zinc ion binding"/>
    <property type="evidence" value="ECO:0007669"/>
    <property type="project" value="UniProtKB-UniRule"/>
</dbReference>
<evidence type="ECO:0000256" key="1">
    <source>
        <dbReference type="ARBA" id="ARBA00022670"/>
    </source>
</evidence>
<sequence>MKKIFNLLILIGILYSCQREEIQVYEITDPDFNLMPAKAEILNFPSGATVKKVGNDYIWMGDILLSPSQLEEVKTKGFISGTLQTREKKEPNTSVHPLTNMPLNPKLDPNASVGIGGYYPAQTWAMVRYVYSPNLTQERKEIIKEAIRHWEANTNVRFYNATNQPTRDPQYGFNYPYIEFVNGTVNSSSIGLIGGRQVINLAQFQYSRAAIHEIGHAIGLFHEQSAGNRDNYMNVNFSNIKPEMRYNFDKVRSNYYQIGLIDFNSIMMYGSYITDPAIVYNPNIPVLTKKDGSTWLAASVLSPTDKMWANTFYIPYIARSDIYRELADVVYKPDNTIMTPQERLAFQARLNNGNPYPPAGGRIPNTP</sequence>
<name>A0A1T3D3N5_9FLAO</name>
<comment type="caution">
    <text evidence="6">Lacks conserved residue(s) required for the propagation of feature annotation.</text>
</comment>
<dbReference type="PANTHER" id="PTHR10127">
    <property type="entry name" value="DISCOIDIN, CUB, EGF, LAMININ , AND ZINC METALLOPROTEASE DOMAIN CONTAINING"/>
    <property type="match status" value="1"/>
</dbReference>
<proteinExistence type="predicted"/>
<feature type="binding site" evidence="6">
    <location>
        <position position="216"/>
    </location>
    <ligand>
        <name>Zn(2+)</name>
        <dbReference type="ChEBI" id="CHEBI:29105"/>
        <note>catalytic</note>
    </ligand>
</feature>
<dbReference type="PROSITE" id="PS51257">
    <property type="entry name" value="PROKAR_LIPOPROTEIN"/>
    <property type="match status" value="1"/>
</dbReference>
<organism evidence="9">
    <name type="scientific">Elizabethkingia anophelis</name>
    <dbReference type="NCBI Taxonomy" id="1117645"/>
    <lineage>
        <taxon>Bacteria</taxon>
        <taxon>Pseudomonadati</taxon>
        <taxon>Bacteroidota</taxon>
        <taxon>Flavobacteriia</taxon>
        <taxon>Flavobacteriales</taxon>
        <taxon>Weeksellaceae</taxon>
        <taxon>Elizabethkingia</taxon>
    </lineage>
</organism>
<dbReference type="SUPFAM" id="SSF55486">
    <property type="entry name" value="Metalloproteases ('zincins'), catalytic domain"/>
    <property type="match status" value="1"/>
</dbReference>
<reference evidence="9" key="2">
    <citation type="submission" date="2016-06" db="EMBL/GenBank/DDBJ databases">
        <authorList>
            <person name="Nicholson A.C."/>
        </authorList>
    </citation>
    <scope>NUCLEOTIDE SEQUENCE [LARGE SCALE GENOMIC DNA]</scope>
    <source>
        <strain evidence="9">E6809</strain>
    </source>
</reference>
<dbReference type="PANTHER" id="PTHR10127:SF780">
    <property type="entry name" value="METALLOENDOPEPTIDASE"/>
    <property type="match status" value="1"/>
</dbReference>
<feature type="active site" evidence="6">
    <location>
        <position position="213"/>
    </location>
</feature>
<evidence type="ECO:0000259" key="7">
    <source>
        <dbReference type="PROSITE" id="PS51864"/>
    </source>
</evidence>
<evidence type="ECO:0000256" key="4">
    <source>
        <dbReference type="ARBA" id="ARBA00022833"/>
    </source>
</evidence>
<dbReference type="InterPro" id="IPR006026">
    <property type="entry name" value="Peptidase_Metallo"/>
</dbReference>
<dbReference type="EMBL" id="MAHS01000003">
    <property type="protein sequence ID" value="OPB52444.1"/>
    <property type="molecule type" value="Genomic_DNA"/>
</dbReference>
<comment type="cofactor">
    <cofactor evidence="6">
        <name>Zn(2+)</name>
        <dbReference type="ChEBI" id="CHEBI:29105"/>
    </cofactor>
    <text evidence="6">Binds 1 zinc ion per subunit.</text>
</comment>
<evidence type="ECO:0000256" key="2">
    <source>
        <dbReference type="ARBA" id="ARBA00022723"/>
    </source>
</evidence>
<keyword evidence="2 6" id="KW-0479">Metal-binding</keyword>
<evidence type="ECO:0000256" key="5">
    <source>
        <dbReference type="ARBA" id="ARBA00023049"/>
    </source>
</evidence>
<evidence type="ECO:0000313" key="9">
    <source>
        <dbReference type="EMBL" id="OPB52444.1"/>
    </source>
</evidence>
<evidence type="ECO:0000256" key="6">
    <source>
        <dbReference type="PROSITE-ProRule" id="PRU01211"/>
    </source>
</evidence>
<dbReference type="InterPro" id="IPR024079">
    <property type="entry name" value="MetalloPept_cat_dom_sf"/>
</dbReference>
<dbReference type="SMART" id="SM00235">
    <property type="entry name" value="ZnMc"/>
    <property type="match status" value="1"/>
</dbReference>
<keyword evidence="5 6" id="KW-0482">Metalloprotease</keyword>
<dbReference type="Gene3D" id="3.40.390.10">
    <property type="entry name" value="Collagenase (Catalytic Domain)"/>
    <property type="match status" value="1"/>
</dbReference>
<feature type="binding site" evidence="6">
    <location>
        <position position="212"/>
    </location>
    <ligand>
        <name>Zn(2+)</name>
        <dbReference type="ChEBI" id="CHEBI:29105"/>
        <note>catalytic</note>
    </ligand>
</feature>
<dbReference type="GO" id="GO:0006508">
    <property type="term" value="P:proteolysis"/>
    <property type="evidence" value="ECO:0007669"/>
    <property type="project" value="UniProtKB-KW"/>
</dbReference>
<dbReference type="PRINTS" id="PR00480">
    <property type="entry name" value="ASTACIN"/>
</dbReference>
<gene>
    <name evidence="8" type="ORF">AYC66_13985</name>
    <name evidence="9" type="ORF">BAY09_14930</name>
</gene>
<protein>
    <recommendedName>
        <fullName evidence="7">Peptidase M12A domain-containing protein</fullName>
    </recommendedName>
</protein>